<keyword evidence="2" id="KW-1185">Reference proteome</keyword>
<evidence type="ECO:0000313" key="1">
    <source>
        <dbReference type="EMBL" id="EGG54388.1"/>
    </source>
</evidence>
<name>F3QTX9_9BACT</name>
<sequence length="40" mass="4501">MLLISCKVRNKNGCKLYYGVLSPGRMASCMKKKCNFAQES</sequence>
<accession>F3QTX9</accession>
<reference evidence="1 2" key="1">
    <citation type="submission" date="2011-02" db="EMBL/GenBank/DDBJ databases">
        <authorList>
            <person name="Weinstock G."/>
            <person name="Sodergren E."/>
            <person name="Clifton S."/>
            <person name="Fulton L."/>
            <person name="Fulton B."/>
            <person name="Courtney L."/>
            <person name="Fronick C."/>
            <person name="Harrison M."/>
            <person name="Strong C."/>
            <person name="Farmer C."/>
            <person name="Delahaunty K."/>
            <person name="Markovic C."/>
            <person name="Hall O."/>
            <person name="Minx P."/>
            <person name="Tomlinson C."/>
            <person name="Mitreva M."/>
            <person name="Hou S."/>
            <person name="Chen J."/>
            <person name="Wollam A."/>
            <person name="Pepin K.H."/>
            <person name="Johnson M."/>
            <person name="Bhonagiri V."/>
            <person name="Zhang X."/>
            <person name="Suruliraj S."/>
            <person name="Warren W."/>
            <person name="Chinwalla A."/>
            <person name="Mardis E.R."/>
            <person name="Wilson R.K."/>
        </authorList>
    </citation>
    <scope>NUCLEOTIDE SEQUENCE [LARGE SCALE GENOMIC DNA]</scope>
    <source>
        <strain evidence="1 2">YIT 11841</strain>
    </source>
</reference>
<organism evidence="1 2">
    <name type="scientific">Paraprevotella xylaniphila YIT 11841</name>
    <dbReference type="NCBI Taxonomy" id="762982"/>
    <lineage>
        <taxon>Bacteria</taxon>
        <taxon>Pseudomonadati</taxon>
        <taxon>Bacteroidota</taxon>
        <taxon>Bacteroidia</taxon>
        <taxon>Bacteroidales</taxon>
        <taxon>Prevotellaceae</taxon>
        <taxon>Paraprevotella</taxon>
    </lineage>
</organism>
<gene>
    <name evidence="1" type="ORF">HMPREF9442_01648</name>
</gene>
<dbReference type="HOGENOM" id="CLU_3293802_0_0_10"/>
<protein>
    <submittedName>
        <fullName evidence="1">Uncharacterized protein</fullName>
    </submittedName>
</protein>
<dbReference type="AlphaFoldDB" id="F3QTX9"/>
<dbReference type="EMBL" id="AFBR01000040">
    <property type="protein sequence ID" value="EGG54388.1"/>
    <property type="molecule type" value="Genomic_DNA"/>
</dbReference>
<comment type="caution">
    <text evidence="1">The sequence shown here is derived from an EMBL/GenBank/DDBJ whole genome shotgun (WGS) entry which is preliminary data.</text>
</comment>
<proteinExistence type="predicted"/>
<dbReference type="Proteomes" id="UP000005546">
    <property type="component" value="Unassembled WGS sequence"/>
</dbReference>
<evidence type="ECO:0000313" key="2">
    <source>
        <dbReference type="Proteomes" id="UP000005546"/>
    </source>
</evidence>